<gene>
    <name evidence="1" type="ORF">PIB30_092031</name>
</gene>
<proteinExistence type="predicted"/>
<evidence type="ECO:0000313" key="1">
    <source>
        <dbReference type="EMBL" id="MED6140319.1"/>
    </source>
</evidence>
<dbReference type="EMBL" id="JASCZI010062289">
    <property type="protein sequence ID" value="MED6140319.1"/>
    <property type="molecule type" value="Genomic_DNA"/>
</dbReference>
<comment type="caution">
    <text evidence="1">The sequence shown here is derived from an EMBL/GenBank/DDBJ whole genome shotgun (WGS) entry which is preliminary data.</text>
</comment>
<accession>A0ABU6SV55</accession>
<name>A0ABU6SV55_9FABA</name>
<protein>
    <submittedName>
        <fullName evidence="1">Uncharacterized protein</fullName>
    </submittedName>
</protein>
<dbReference type="Proteomes" id="UP001341840">
    <property type="component" value="Unassembled WGS sequence"/>
</dbReference>
<sequence>MERLNPFVNLENPVATKNEDMAETGPITHYRDPKSRYTFFSFLFSPFTSHSIRHLHQQQPRCTECTSEGFWDYQRNRRYQDGRLDVYVKRLWAVFGSDKGIWPIHDNKGIPDRIVVDLGCLSPLSGTVVLNPEGQEIRAFRVALLSRISRFLAFPTWSWFRRFRTIGRDVVLQKFLEFVAVLIFSRLDLVISSLPRTGQTAAAQENDTVVAAREVEAAQMPHELDPLYNWVNRDVLGSPTTLTEEYLAELKLSGVICGGGDEEGRYQVELPRPGERVCYLNLEHPRVPHWLWLNEVMFTEFRDPEVFLYLLTFFSPNTEGKAKKGYMSVRSGKYRKIFGLYEESFHDFKGRYFKVLPVGDHHLFWLTLEGDAGWFPPYWSFEVALNYTPVMNKKLNVDQRDTTDILLWLFSKRPLKPKAILGKYERAKRVIVKMAGNKTTLARLLVIMQSNPQGLRAPSPSAG</sequence>
<organism evidence="1 2">
    <name type="scientific">Stylosanthes scabra</name>
    <dbReference type="NCBI Taxonomy" id="79078"/>
    <lineage>
        <taxon>Eukaryota</taxon>
        <taxon>Viridiplantae</taxon>
        <taxon>Streptophyta</taxon>
        <taxon>Embryophyta</taxon>
        <taxon>Tracheophyta</taxon>
        <taxon>Spermatophyta</taxon>
        <taxon>Magnoliopsida</taxon>
        <taxon>eudicotyledons</taxon>
        <taxon>Gunneridae</taxon>
        <taxon>Pentapetalae</taxon>
        <taxon>rosids</taxon>
        <taxon>fabids</taxon>
        <taxon>Fabales</taxon>
        <taxon>Fabaceae</taxon>
        <taxon>Papilionoideae</taxon>
        <taxon>50 kb inversion clade</taxon>
        <taxon>dalbergioids sensu lato</taxon>
        <taxon>Dalbergieae</taxon>
        <taxon>Pterocarpus clade</taxon>
        <taxon>Stylosanthes</taxon>
    </lineage>
</organism>
<evidence type="ECO:0000313" key="2">
    <source>
        <dbReference type="Proteomes" id="UP001341840"/>
    </source>
</evidence>
<reference evidence="1 2" key="1">
    <citation type="journal article" date="2023" name="Plants (Basel)">
        <title>Bridging the Gap: Combining Genomics and Transcriptomics Approaches to Understand Stylosanthes scabra, an Orphan Legume from the Brazilian Caatinga.</title>
        <authorList>
            <person name="Ferreira-Neto J.R.C."/>
            <person name="da Silva M.D."/>
            <person name="Binneck E."/>
            <person name="de Melo N.F."/>
            <person name="da Silva R.H."/>
            <person name="de Melo A.L.T.M."/>
            <person name="Pandolfi V."/>
            <person name="Bustamante F.O."/>
            <person name="Brasileiro-Vidal A.C."/>
            <person name="Benko-Iseppon A.M."/>
        </authorList>
    </citation>
    <scope>NUCLEOTIDE SEQUENCE [LARGE SCALE GENOMIC DNA]</scope>
    <source>
        <tissue evidence="1">Leaves</tissue>
    </source>
</reference>
<keyword evidence="2" id="KW-1185">Reference proteome</keyword>